<organism evidence="1 2">
    <name type="scientific">Rossellomorea vietnamensis</name>
    <dbReference type="NCBI Taxonomy" id="218284"/>
    <lineage>
        <taxon>Bacteria</taxon>
        <taxon>Bacillati</taxon>
        <taxon>Bacillota</taxon>
        <taxon>Bacilli</taxon>
        <taxon>Bacillales</taxon>
        <taxon>Bacillaceae</taxon>
        <taxon>Rossellomorea</taxon>
    </lineage>
</organism>
<name>A0A5D4NRS5_9BACI</name>
<dbReference type="Proteomes" id="UP000322267">
    <property type="component" value="Unassembled WGS sequence"/>
</dbReference>
<reference evidence="1 2" key="1">
    <citation type="submission" date="2019-08" db="EMBL/GenBank/DDBJ databases">
        <title>Bacillus genomes from the desert of Cuatro Cienegas, Coahuila.</title>
        <authorList>
            <person name="Olmedo-Alvarez G."/>
        </authorList>
    </citation>
    <scope>NUCLEOTIDE SEQUENCE [LARGE SCALE GENOMIC DNA]</scope>
    <source>
        <strain evidence="1 2">CH34_1T</strain>
    </source>
</reference>
<dbReference type="OrthoDB" id="2924040at2"/>
<dbReference type="InterPro" id="IPR024250">
    <property type="entry name" value="DUF2711"/>
</dbReference>
<proteinExistence type="predicted"/>
<evidence type="ECO:0000313" key="1">
    <source>
        <dbReference type="EMBL" id="TYS17043.1"/>
    </source>
</evidence>
<accession>A0A5D4NRS5</accession>
<dbReference type="Pfam" id="PF10924">
    <property type="entry name" value="DUF2711"/>
    <property type="match status" value="1"/>
</dbReference>
<sequence length="241" mass="27763">MVKKTMEFFYPLGDHPEKDPLLSNLPTGYKFAAHIFFPFIKMPDDWKSDKSDSPHQYYPIKEDILKYGKPVSWNSLREKCGFDSLGETSKAVIASTFGSGVREIYRRPDLSKRLERVLDKQTYYPMEDEISVFLIDDIVAILASKGAKHLNYLTIYGEKQTYALTEIDTDIKISLSSSSGPVTITDENEDFVFTCYFDEVSAIFFAKEDAKDLLEKTQLEGIIYDKDTPLIWEDDSYQLFK</sequence>
<dbReference type="RefSeq" id="WP_148939658.1">
    <property type="nucleotide sequence ID" value="NZ_VTEI01000004.1"/>
</dbReference>
<evidence type="ECO:0000313" key="2">
    <source>
        <dbReference type="Proteomes" id="UP000322267"/>
    </source>
</evidence>
<comment type="caution">
    <text evidence="1">The sequence shown here is derived from an EMBL/GenBank/DDBJ whole genome shotgun (WGS) entry which is preliminary data.</text>
</comment>
<protein>
    <submittedName>
        <fullName evidence="1">DUF2711 family protein</fullName>
    </submittedName>
</protein>
<dbReference type="EMBL" id="VTEI01000004">
    <property type="protein sequence ID" value="TYS17043.1"/>
    <property type="molecule type" value="Genomic_DNA"/>
</dbReference>
<gene>
    <name evidence="1" type="ORF">FZC78_10475</name>
</gene>
<dbReference type="AlphaFoldDB" id="A0A5D4NRS5"/>